<sequence>MPKKKTQEEFERDVYNKLGENYELLSPYTNAHGKVLMRHLICGNKFEKNIHDIITKGSGCPYCNGTKPAKYNE</sequence>
<name>A0A8S5T649_9CAUD</name>
<proteinExistence type="predicted"/>
<protein>
    <submittedName>
        <fullName evidence="1">Restriction enzyme</fullName>
    </submittedName>
</protein>
<reference evidence="1" key="1">
    <citation type="journal article" date="2021" name="Proc. Natl. Acad. Sci. U.S.A.">
        <title>A Catalog of Tens of Thousands of Viruses from Human Metagenomes Reveals Hidden Associations with Chronic Diseases.</title>
        <authorList>
            <person name="Tisza M.J."/>
            <person name="Buck C.B."/>
        </authorList>
    </citation>
    <scope>NUCLEOTIDE SEQUENCE</scope>
    <source>
        <strain evidence="1">CtxMM9</strain>
    </source>
</reference>
<evidence type="ECO:0000313" key="1">
    <source>
        <dbReference type="EMBL" id="DAF58713.1"/>
    </source>
</evidence>
<dbReference type="EMBL" id="BK032759">
    <property type="protein sequence ID" value="DAF58713.1"/>
    <property type="molecule type" value="Genomic_DNA"/>
</dbReference>
<accession>A0A8S5T649</accession>
<organism evidence="1">
    <name type="scientific">Siphoviridae sp. ctxMM9</name>
    <dbReference type="NCBI Taxonomy" id="2827973"/>
    <lineage>
        <taxon>Viruses</taxon>
        <taxon>Duplodnaviria</taxon>
        <taxon>Heunggongvirae</taxon>
        <taxon>Uroviricota</taxon>
        <taxon>Caudoviricetes</taxon>
    </lineage>
</organism>